<evidence type="ECO:0000256" key="10">
    <source>
        <dbReference type="ARBA" id="ARBA00022932"/>
    </source>
</evidence>
<dbReference type="SUPFAM" id="SSF100879">
    <property type="entry name" value="Lesion bypass DNA polymerase (Y-family), little finger domain"/>
    <property type="match status" value="1"/>
</dbReference>
<dbReference type="Pfam" id="PF11799">
    <property type="entry name" value="IMS_C"/>
    <property type="match status" value="1"/>
</dbReference>
<dbReference type="HOGENOM" id="CLU_012348_11_3_1"/>
<keyword evidence="5" id="KW-0548">Nucleotidyltransferase</keyword>
<dbReference type="EnsemblProtists" id="HpaT811319">
    <property type="protein sequence ID" value="HpaP811319"/>
    <property type="gene ID" value="HpaG811319"/>
</dbReference>
<keyword evidence="4" id="KW-0808">Transferase</keyword>
<dbReference type="OMA" id="CKEICIM"/>
<dbReference type="AlphaFoldDB" id="M4BXN8"/>
<evidence type="ECO:0000256" key="12">
    <source>
        <dbReference type="ARBA" id="ARBA00049244"/>
    </source>
</evidence>
<dbReference type="FunFam" id="1.10.150.810:FF:000003">
    <property type="entry name" value="DNA polymerase kappa subunit"/>
    <property type="match status" value="1"/>
</dbReference>
<evidence type="ECO:0000313" key="14">
    <source>
        <dbReference type="EnsemblProtists" id="HpaP811319"/>
    </source>
</evidence>
<evidence type="ECO:0000256" key="4">
    <source>
        <dbReference type="ARBA" id="ARBA00022679"/>
    </source>
</evidence>
<dbReference type="PANTHER" id="PTHR11076:SF33">
    <property type="entry name" value="DNA POLYMERASE KAPPA"/>
    <property type="match status" value="1"/>
</dbReference>
<proteinExistence type="inferred from homology"/>
<dbReference type="FunFam" id="3.30.1490.100:FF:000004">
    <property type="entry name" value="DNA polymerase IV"/>
    <property type="match status" value="1"/>
</dbReference>
<dbReference type="GO" id="GO:0006281">
    <property type="term" value="P:DNA repair"/>
    <property type="evidence" value="ECO:0007669"/>
    <property type="project" value="UniProtKB-KW"/>
</dbReference>
<dbReference type="Gene3D" id="3.30.70.270">
    <property type="match status" value="1"/>
</dbReference>
<feature type="domain" description="UmuC" evidence="13">
    <location>
        <begin position="222"/>
        <end position="260"/>
    </location>
</feature>
<keyword evidence="10" id="KW-0239">DNA-directed DNA polymerase</keyword>
<organism evidence="14 15">
    <name type="scientific">Hyaloperonospora arabidopsidis (strain Emoy2)</name>
    <name type="common">Downy mildew agent</name>
    <name type="synonym">Peronospora arabidopsidis</name>
    <dbReference type="NCBI Taxonomy" id="559515"/>
    <lineage>
        <taxon>Eukaryota</taxon>
        <taxon>Sar</taxon>
        <taxon>Stramenopiles</taxon>
        <taxon>Oomycota</taxon>
        <taxon>Peronosporomycetes</taxon>
        <taxon>Peronosporales</taxon>
        <taxon>Peronosporaceae</taxon>
        <taxon>Hyaloperonospora</taxon>
    </lineage>
</organism>
<reference evidence="15" key="1">
    <citation type="journal article" date="2010" name="Science">
        <title>Signatures of adaptation to obligate biotrophy in the Hyaloperonospora arabidopsidis genome.</title>
        <authorList>
            <person name="Baxter L."/>
            <person name="Tripathy S."/>
            <person name="Ishaque N."/>
            <person name="Boot N."/>
            <person name="Cabral A."/>
            <person name="Kemen E."/>
            <person name="Thines M."/>
            <person name="Ah-Fong A."/>
            <person name="Anderson R."/>
            <person name="Badejoko W."/>
            <person name="Bittner-Eddy P."/>
            <person name="Boore J.L."/>
            <person name="Chibucos M.C."/>
            <person name="Coates M."/>
            <person name="Dehal P."/>
            <person name="Delehaunty K."/>
            <person name="Dong S."/>
            <person name="Downton P."/>
            <person name="Dumas B."/>
            <person name="Fabro G."/>
            <person name="Fronick C."/>
            <person name="Fuerstenberg S.I."/>
            <person name="Fulton L."/>
            <person name="Gaulin E."/>
            <person name="Govers F."/>
            <person name="Hughes L."/>
            <person name="Humphray S."/>
            <person name="Jiang R.H."/>
            <person name="Judelson H."/>
            <person name="Kamoun S."/>
            <person name="Kyung K."/>
            <person name="Meijer H."/>
            <person name="Minx P."/>
            <person name="Morris P."/>
            <person name="Nelson J."/>
            <person name="Phuntumart V."/>
            <person name="Qutob D."/>
            <person name="Rehmany A."/>
            <person name="Rougon-Cardoso A."/>
            <person name="Ryden P."/>
            <person name="Torto-Alalibo T."/>
            <person name="Studholme D."/>
            <person name="Wang Y."/>
            <person name="Win J."/>
            <person name="Wood J."/>
            <person name="Clifton S.W."/>
            <person name="Rogers J."/>
            <person name="Van den Ackerveken G."/>
            <person name="Jones J.D."/>
            <person name="McDowell J.M."/>
            <person name="Beynon J."/>
            <person name="Tyler B.M."/>
        </authorList>
    </citation>
    <scope>NUCLEOTIDE SEQUENCE [LARGE SCALE GENOMIC DNA]</scope>
    <source>
        <strain evidence="15">Emoy2</strain>
    </source>
</reference>
<dbReference type="InterPro" id="IPR050116">
    <property type="entry name" value="DNA_polymerase-Y"/>
</dbReference>
<dbReference type="GO" id="GO:0042276">
    <property type="term" value="P:error-prone translesion synthesis"/>
    <property type="evidence" value="ECO:0007669"/>
    <property type="project" value="TreeGrafter"/>
</dbReference>
<dbReference type="Pfam" id="PF11798">
    <property type="entry name" value="IMS_HHH"/>
    <property type="match status" value="1"/>
</dbReference>
<keyword evidence="15" id="KW-1185">Reference proteome</keyword>
<dbReference type="GO" id="GO:0003887">
    <property type="term" value="F:DNA-directed DNA polymerase activity"/>
    <property type="evidence" value="ECO:0007669"/>
    <property type="project" value="UniProtKB-KW"/>
</dbReference>
<evidence type="ECO:0000256" key="8">
    <source>
        <dbReference type="ARBA" id="ARBA00022763"/>
    </source>
</evidence>
<sequence length="672" mass="75054">METSSIDTHVVNTTEVAAASSMFVFTAEKAGMKGVDKQHVQEVVHKMSKDSTYYQKSLRDNEKVQQRVLAMREKLSCLSNAQLVRLTQETDVRVAQMEASRDLSHIIVVVDMDMFYAAVEMRDKPELRDVPLAVGGLNMISTANYAARQYGVRAAMPGFIGKELCPELHFVPVNMEKYKRVAAQIRAVFAEYDPNFEDFSLDEACLDLTDYVVKYWHKYVSAAICSDLNKPNGQYVLPFTREGVMSFIRDLPVRKIGGIGKVTEKILNEALNVYTGAELFAQRGKIAYLFSEKTAEWLLRTSLGVRERREKQERKSFSRERTFSRLSDPKQLEAKCKEICIMLAQDLEKADKAAKNVTFVYKDTTFARCSRSMTLASAVFTADDLFAKAVELLRRELPLTLRLMGIRAATLVARSKASMDLSQPDLGNKKRQIAINKFAELVDDLAHVSASGGNRSHDQGPVKKMHVVASVAASLHNKKSSIPECEETSLVGAENTFVSNTSDDDRRPRRDSITMTDRSHAFALGLNLKNPLEVDNQPCPICGKLLNVRNNFEVNAHMDVCVLSGTSSLSRSSLLQRTVMKQPKKKVIPRVFAHVQTMSEKAGADAKPCPVCGKLLNACNSMEVNVHMDACVARSRLSAGRTTGKKRSGHEMFRKNCGNSIGAFFRKHYNDT</sequence>
<protein>
    <recommendedName>
        <fullName evidence="3">DNA polymerase kappa</fullName>
        <ecNumber evidence="2">2.7.7.7</ecNumber>
    </recommendedName>
</protein>
<evidence type="ECO:0000313" key="15">
    <source>
        <dbReference type="Proteomes" id="UP000011713"/>
    </source>
</evidence>
<evidence type="ECO:0000256" key="6">
    <source>
        <dbReference type="ARBA" id="ARBA00022705"/>
    </source>
</evidence>
<evidence type="ECO:0000256" key="2">
    <source>
        <dbReference type="ARBA" id="ARBA00012417"/>
    </source>
</evidence>
<dbReference type="CDD" id="cd03586">
    <property type="entry name" value="PolY_Pol_IV_kappa"/>
    <property type="match status" value="1"/>
</dbReference>
<dbReference type="Pfam" id="PF00817">
    <property type="entry name" value="IMS"/>
    <property type="match status" value="1"/>
</dbReference>
<dbReference type="PANTHER" id="PTHR11076">
    <property type="entry name" value="DNA REPAIR POLYMERASE UMUC / TRANSFERASE FAMILY MEMBER"/>
    <property type="match status" value="1"/>
</dbReference>
<evidence type="ECO:0000256" key="5">
    <source>
        <dbReference type="ARBA" id="ARBA00022695"/>
    </source>
</evidence>
<dbReference type="Gene3D" id="3.40.1170.60">
    <property type="match status" value="1"/>
</dbReference>
<dbReference type="InterPro" id="IPR001126">
    <property type="entry name" value="UmuC"/>
</dbReference>
<dbReference type="InterPro" id="IPR036775">
    <property type="entry name" value="DNA_pol_Y-fam_lit_finger_sf"/>
</dbReference>
<keyword evidence="7" id="KW-0479">Metal-binding</keyword>
<dbReference type="eggNOG" id="KOG2094">
    <property type="taxonomic scope" value="Eukaryota"/>
</dbReference>
<comment type="catalytic activity">
    <reaction evidence="12">
        <text>DNA(n) + a 2'-deoxyribonucleoside 5'-triphosphate = DNA(n+1) + diphosphate</text>
        <dbReference type="Rhea" id="RHEA:22508"/>
        <dbReference type="Rhea" id="RHEA-COMP:17339"/>
        <dbReference type="Rhea" id="RHEA-COMP:17340"/>
        <dbReference type="ChEBI" id="CHEBI:33019"/>
        <dbReference type="ChEBI" id="CHEBI:61560"/>
        <dbReference type="ChEBI" id="CHEBI:173112"/>
        <dbReference type="EC" id="2.7.7.7"/>
    </reaction>
</comment>
<dbReference type="GO" id="GO:0003684">
    <property type="term" value="F:damaged DNA binding"/>
    <property type="evidence" value="ECO:0007669"/>
    <property type="project" value="InterPro"/>
</dbReference>
<dbReference type="GO" id="GO:0046872">
    <property type="term" value="F:metal ion binding"/>
    <property type="evidence" value="ECO:0007669"/>
    <property type="project" value="UniProtKB-KW"/>
</dbReference>
<accession>M4BXN8</accession>
<dbReference type="STRING" id="559515.M4BXN8"/>
<keyword evidence="8" id="KW-0227">DNA damage</keyword>
<dbReference type="GO" id="GO:0005634">
    <property type="term" value="C:nucleus"/>
    <property type="evidence" value="ECO:0007669"/>
    <property type="project" value="TreeGrafter"/>
</dbReference>
<evidence type="ECO:0000256" key="1">
    <source>
        <dbReference type="ARBA" id="ARBA00010945"/>
    </source>
</evidence>
<keyword evidence="9" id="KW-0460">Magnesium</keyword>
<dbReference type="Gene3D" id="3.30.1490.100">
    <property type="entry name" value="DNA polymerase, Y-family, little finger domain"/>
    <property type="match status" value="1"/>
</dbReference>
<name>M4BXN8_HYAAE</name>
<evidence type="ECO:0000256" key="7">
    <source>
        <dbReference type="ARBA" id="ARBA00022723"/>
    </source>
</evidence>
<dbReference type="InterPro" id="IPR017961">
    <property type="entry name" value="DNA_pol_Y-fam_little_finger"/>
</dbReference>
<keyword evidence="6" id="KW-0235">DNA replication</keyword>
<dbReference type="InterPro" id="IPR043128">
    <property type="entry name" value="Rev_trsase/Diguanyl_cyclase"/>
</dbReference>
<dbReference type="SUPFAM" id="SSF56672">
    <property type="entry name" value="DNA/RNA polymerases"/>
    <property type="match status" value="1"/>
</dbReference>
<dbReference type="EMBL" id="JH598028">
    <property type="status" value="NOT_ANNOTATED_CDS"/>
    <property type="molecule type" value="Genomic_DNA"/>
</dbReference>
<feature type="domain" description="UmuC" evidence="13">
    <location>
        <begin position="107"/>
        <end position="211"/>
    </location>
</feature>
<comment type="similarity">
    <text evidence="1">Belongs to the DNA polymerase type-Y family.</text>
</comment>
<dbReference type="InterPro" id="IPR022880">
    <property type="entry name" value="DNApol_IV"/>
</dbReference>
<dbReference type="Gene3D" id="1.10.150.810">
    <property type="match status" value="2"/>
</dbReference>
<evidence type="ECO:0000256" key="3">
    <source>
        <dbReference type="ARBA" id="ARBA00016178"/>
    </source>
</evidence>
<dbReference type="FunFam" id="3.40.1170.60:FF:000012">
    <property type="entry name" value="Putative DNA-directed polymerase kappa"/>
    <property type="match status" value="1"/>
</dbReference>
<dbReference type="InterPro" id="IPR043502">
    <property type="entry name" value="DNA/RNA_pol_sf"/>
</dbReference>
<reference evidence="14" key="2">
    <citation type="submission" date="2015-06" db="UniProtKB">
        <authorList>
            <consortium name="EnsemblProtists"/>
        </authorList>
    </citation>
    <scope>IDENTIFICATION</scope>
    <source>
        <strain evidence="14">Emoy2</strain>
    </source>
</reference>
<dbReference type="InterPro" id="IPR024728">
    <property type="entry name" value="PolY_HhH_motif"/>
</dbReference>
<dbReference type="EC" id="2.7.7.7" evidence="2"/>
<dbReference type="Proteomes" id="UP000011713">
    <property type="component" value="Unassembled WGS sequence"/>
</dbReference>
<evidence type="ECO:0000256" key="11">
    <source>
        <dbReference type="ARBA" id="ARBA00023204"/>
    </source>
</evidence>
<dbReference type="VEuPathDB" id="FungiDB:HpaG811319"/>
<keyword evidence="11" id="KW-0234">DNA repair</keyword>
<dbReference type="PROSITE" id="PS50173">
    <property type="entry name" value="UMUC"/>
    <property type="match status" value="2"/>
</dbReference>
<dbReference type="InParanoid" id="M4BXN8"/>
<evidence type="ECO:0000259" key="13">
    <source>
        <dbReference type="PROSITE" id="PS50173"/>
    </source>
</evidence>
<evidence type="ECO:0000256" key="9">
    <source>
        <dbReference type="ARBA" id="ARBA00022842"/>
    </source>
</evidence>
<dbReference type="GO" id="GO:0006260">
    <property type="term" value="P:DNA replication"/>
    <property type="evidence" value="ECO:0007669"/>
    <property type="project" value="UniProtKB-KW"/>
</dbReference>